<dbReference type="EMBL" id="MU003891">
    <property type="protein sequence ID" value="KAF2716150.1"/>
    <property type="molecule type" value="Genomic_DNA"/>
</dbReference>
<evidence type="ECO:0000313" key="4">
    <source>
        <dbReference type="Proteomes" id="UP000799441"/>
    </source>
</evidence>
<dbReference type="AlphaFoldDB" id="A0A9P4PYH2"/>
<keyword evidence="4" id="KW-1185">Reference proteome</keyword>
<dbReference type="OrthoDB" id="674604at2759"/>
<dbReference type="Pfam" id="PF06985">
    <property type="entry name" value="HET"/>
    <property type="match status" value="1"/>
</dbReference>
<sequence>MWLLQSYEHALEYFADPESVPPYLILSHTWGTEEVTFDDIKDLNLAESKQGFRKILYICQEARTRHVNYVWVDTCCIDKKSSAELSESINAMYRYYQKALLCCVYLDDLTEVPTQDLRTPAWAEAMRQSLSLCRWFTRGWTLQELLAPSIVLFYDRHWRFLGDACDLVDALENITRIDIVYLLKIEEISSASIAKRMSWAAERKTTRIEDRAYSLLGIFNIHMPLLYGERHQAFYRLQEEIIRSSVDQTIFAWPGLIGKYSDLAGADVVRRASEMFAPSPDEFVDCGDVKLTSGWNDIKEYSMSNVGLRITLPIV</sequence>
<reference evidence="3" key="1">
    <citation type="journal article" date="2020" name="Stud. Mycol.">
        <title>101 Dothideomycetes genomes: a test case for predicting lifestyles and emergence of pathogens.</title>
        <authorList>
            <person name="Haridas S."/>
            <person name="Albert R."/>
            <person name="Binder M."/>
            <person name="Bloem J."/>
            <person name="Labutti K."/>
            <person name="Salamov A."/>
            <person name="Andreopoulos B."/>
            <person name="Baker S."/>
            <person name="Barry K."/>
            <person name="Bills G."/>
            <person name="Bluhm B."/>
            <person name="Cannon C."/>
            <person name="Castanera R."/>
            <person name="Culley D."/>
            <person name="Daum C."/>
            <person name="Ezra D."/>
            <person name="Gonzalez J."/>
            <person name="Henrissat B."/>
            <person name="Kuo A."/>
            <person name="Liang C."/>
            <person name="Lipzen A."/>
            <person name="Lutzoni F."/>
            <person name="Magnuson J."/>
            <person name="Mondo S."/>
            <person name="Nolan M."/>
            <person name="Ohm R."/>
            <person name="Pangilinan J."/>
            <person name="Park H.-J."/>
            <person name="Ramirez L."/>
            <person name="Alfaro M."/>
            <person name="Sun H."/>
            <person name="Tritt A."/>
            <person name="Yoshinaga Y."/>
            <person name="Zwiers L.-H."/>
            <person name="Turgeon B."/>
            <person name="Goodwin S."/>
            <person name="Spatafora J."/>
            <person name="Crous P."/>
            <person name="Grigoriev I."/>
        </authorList>
    </citation>
    <scope>NUCLEOTIDE SEQUENCE</scope>
    <source>
        <strain evidence="3">CBS 116435</strain>
    </source>
</reference>
<dbReference type="InterPro" id="IPR010730">
    <property type="entry name" value="HET"/>
</dbReference>
<evidence type="ECO:0000313" key="3">
    <source>
        <dbReference type="EMBL" id="KAF2716150.1"/>
    </source>
</evidence>
<evidence type="ECO:0000259" key="1">
    <source>
        <dbReference type="Pfam" id="PF06985"/>
    </source>
</evidence>
<dbReference type="Proteomes" id="UP000799441">
    <property type="component" value="Unassembled WGS sequence"/>
</dbReference>
<dbReference type="Pfam" id="PF26640">
    <property type="entry name" value="DUF8212"/>
    <property type="match status" value="1"/>
</dbReference>
<protein>
    <submittedName>
        <fullName evidence="3">HET-domain-containing protein</fullName>
    </submittedName>
</protein>
<gene>
    <name evidence="3" type="ORF">K431DRAFT_258120</name>
</gene>
<name>A0A9P4PYH2_9PEZI</name>
<comment type="caution">
    <text evidence="3">The sequence shown here is derived from an EMBL/GenBank/DDBJ whole genome shotgun (WGS) entry which is preliminary data.</text>
</comment>
<evidence type="ECO:0000259" key="2">
    <source>
        <dbReference type="Pfam" id="PF26640"/>
    </source>
</evidence>
<proteinExistence type="predicted"/>
<dbReference type="PANTHER" id="PTHR10622:SF10">
    <property type="entry name" value="HET DOMAIN-CONTAINING PROTEIN"/>
    <property type="match status" value="1"/>
</dbReference>
<feature type="non-terminal residue" evidence="3">
    <location>
        <position position="315"/>
    </location>
</feature>
<dbReference type="InterPro" id="IPR058525">
    <property type="entry name" value="DUF8212"/>
</dbReference>
<feature type="domain" description="Heterokaryon incompatibility" evidence="1">
    <location>
        <begin position="23"/>
        <end position="111"/>
    </location>
</feature>
<accession>A0A9P4PYH2</accession>
<organism evidence="3 4">
    <name type="scientific">Polychaeton citri CBS 116435</name>
    <dbReference type="NCBI Taxonomy" id="1314669"/>
    <lineage>
        <taxon>Eukaryota</taxon>
        <taxon>Fungi</taxon>
        <taxon>Dikarya</taxon>
        <taxon>Ascomycota</taxon>
        <taxon>Pezizomycotina</taxon>
        <taxon>Dothideomycetes</taxon>
        <taxon>Dothideomycetidae</taxon>
        <taxon>Capnodiales</taxon>
        <taxon>Capnodiaceae</taxon>
        <taxon>Polychaeton</taxon>
    </lineage>
</organism>
<feature type="domain" description="DUF8212" evidence="2">
    <location>
        <begin position="232"/>
        <end position="305"/>
    </location>
</feature>
<dbReference type="PANTHER" id="PTHR10622">
    <property type="entry name" value="HET DOMAIN-CONTAINING PROTEIN"/>
    <property type="match status" value="1"/>
</dbReference>